<reference evidence="1 2" key="1">
    <citation type="submission" date="2021-01" db="EMBL/GenBank/DDBJ databases">
        <title>Belnapia mucosa sp. nov. and Belnapia arida sp. nov., isolated from the Tabernas Desert (Almeria, Spain).</title>
        <authorList>
            <person name="Molina-Menor E."/>
            <person name="Vidal-Verdu A."/>
            <person name="Calonge A."/>
            <person name="Satari L."/>
            <person name="Pereto J."/>
            <person name="Porcar M."/>
        </authorList>
    </citation>
    <scope>NUCLEOTIDE SEQUENCE [LARGE SCALE GENOMIC DNA]</scope>
    <source>
        <strain evidence="1 2">T18</strain>
    </source>
</reference>
<comment type="caution">
    <text evidence="1">The sequence shown here is derived from an EMBL/GenBank/DDBJ whole genome shotgun (WGS) entry which is preliminary data.</text>
</comment>
<gene>
    <name evidence="1" type="ORF">JMJ56_29455</name>
</gene>
<proteinExistence type="predicted"/>
<evidence type="ECO:0000313" key="1">
    <source>
        <dbReference type="EMBL" id="MBL6082108.1"/>
    </source>
</evidence>
<dbReference type="EMBL" id="JAETWB010000047">
    <property type="protein sequence ID" value="MBL6082108.1"/>
    <property type="molecule type" value="Genomic_DNA"/>
</dbReference>
<keyword evidence="2" id="KW-1185">Reference proteome</keyword>
<evidence type="ECO:0000313" key="2">
    <source>
        <dbReference type="Proteomes" id="UP000660885"/>
    </source>
</evidence>
<accession>A0ABS1UBP5</accession>
<organism evidence="1 2">
    <name type="scientific">Belnapia arida</name>
    <dbReference type="NCBI Taxonomy" id="2804533"/>
    <lineage>
        <taxon>Bacteria</taxon>
        <taxon>Pseudomonadati</taxon>
        <taxon>Pseudomonadota</taxon>
        <taxon>Alphaproteobacteria</taxon>
        <taxon>Acetobacterales</taxon>
        <taxon>Roseomonadaceae</taxon>
        <taxon>Belnapia</taxon>
    </lineage>
</organism>
<sequence length="89" mass="10001">MAFPWELGIGKAEAALLEELLLDLRGHPRLTRWEEQFVADIQSVLREHGPRTRLSDKQVAVLEKLREKVGAPARELEDFGGTDPDGPDL</sequence>
<dbReference type="Proteomes" id="UP000660885">
    <property type="component" value="Unassembled WGS sequence"/>
</dbReference>
<name>A0ABS1UBP5_9PROT</name>
<protein>
    <submittedName>
        <fullName evidence="1">Uncharacterized protein</fullName>
    </submittedName>
</protein>
<dbReference type="RefSeq" id="WP_202835320.1">
    <property type="nucleotide sequence ID" value="NZ_JAETWB010000047.1"/>
</dbReference>